<dbReference type="Proteomes" id="UP001302321">
    <property type="component" value="Unassembled WGS sequence"/>
</dbReference>
<evidence type="ECO:0000313" key="2">
    <source>
        <dbReference type="Proteomes" id="UP001302321"/>
    </source>
</evidence>
<name>A0AAN6VZF4_9PEZI</name>
<proteinExistence type="predicted"/>
<protein>
    <submittedName>
        <fullName evidence="1">Uncharacterized protein</fullName>
    </submittedName>
</protein>
<evidence type="ECO:0000313" key="1">
    <source>
        <dbReference type="EMBL" id="KAK4170927.1"/>
    </source>
</evidence>
<reference evidence="1" key="1">
    <citation type="journal article" date="2023" name="Mol. Phylogenet. Evol.">
        <title>Genome-scale phylogeny and comparative genomics of the fungal order Sordariales.</title>
        <authorList>
            <person name="Hensen N."/>
            <person name="Bonometti L."/>
            <person name="Westerberg I."/>
            <person name="Brannstrom I.O."/>
            <person name="Guillou S."/>
            <person name="Cros-Aarteil S."/>
            <person name="Calhoun S."/>
            <person name="Haridas S."/>
            <person name="Kuo A."/>
            <person name="Mondo S."/>
            <person name="Pangilinan J."/>
            <person name="Riley R."/>
            <person name="LaButti K."/>
            <person name="Andreopoulos B."/>
            <person name="Lipzen A."/>
            <person name="Chen C."/>
            <person name="Yan M."/>
            <person name="Daum C."/>
            <person name="Ng V."/>
            <person name="Clum A."/>
            <person name="Steindorff A."/>
            <person name="Ohm R.A."/>
            <person name="Martin F."/>
            <person name="Silar P."/>
            <person name="Natvig D.O."/>
            <person name="Lalanne C."/>
            <person name="Gautier V."/>
            <person name="Ament-Velasquez S.L."/>
            <person name="Kruys A."/>
            <person name="Hutchinson M.I."/>
            <person name="Powell A.J."/>
            <person name="Barry K."/>
            <person name="Miller A.N."/>
            <person name="Grigoriev I.V."/>
            <person name="Debuchy R."/>
            <person name="Gladieux P."/>
            <person name="Hiltunen Thoren M."/>
            <person name="Johannesson H."/>
        </authorList>
    </citation>
    <scope>NUCLEOTIDE SEQUENCE</scope>
    <source>
        <strain evidence="1">CBS 892.96</strain>
    </source>
</reference>
<accession>A0AAN6VZF4</accession>
<gene>
    <name evidence="1" type="ORF">QBC36DRAFT_369177</name>
</gene>
<dbReference type="EMBL" id="MU866704">
    <property type="protein sequence ID" value="KAK4170927.1"/>
    <property type="molecule type" value="Genomic_DNA"/>
</dbReference>
<sequence length="61" mass="6774">MALDKLASENLNITFIHWWPGAVNTGNVRKGWDANLIVGKIFSRVVESLNRLIGFSDDESG</sequence>
<reference evidence="1" key="2">
    <citation type="submission" date="2023-05" db="EMBL/GenBank/DDBJ databases">
        <authorList>
            <consortium name="Lawrence Berkeley National Laboratory"/>
            <person name="Steindorff A."/>
            <person name="Hensen N."/>
            <person name="Bonometti L."/>
            <person name="Westerberg I."/>
            <person name="Brannstrom I.O."/>
            <person name="Guillou S."/>
            <person name="Cros-Aarteil S."/>
            <person name="Calhoun S."/>
            <person name="Haridas S."/>
            <person name="Kuo A."/>
            <person name="Mondo S."/>
            <person name="Pangilinan J."/>
            <person name="Riley R."/>
            <person name="Labutti K."/>
            <person name="Andreopoulos B."/>
            <person name="Lipzen A."/>
            <person name="Chen C."/>
            <person name="Yanf M."/>
            <person name="Daum C."/>
            <person name="Ng V."/>
            <person name="Clum A."/>
            <person name="Ohm R."/>
            <person name="Martin F."/>
            <person name="Silar P."/>
            <person name="Natvig D."/>
            <person name="Lalanne C."/>
            <person name="Gautier V."/>
            <person name="Ament-Velasquez S.L."/>
            <person name="Kruys A."/>
            <person name="Hutchinson M.I."/>
            <person name="Powell A.J."/>
            <person name="Barry K."/>
            <person name="Miller A.N."/>
            <person name="Grigoriev I.V."/>
            <person name="Debuchy R."/>
            <person name="Gladieux P."/>
            <person name="Thoren M.H."/>
            <person name="Johannesson H."/>
        </authorList>
    </citation>
    <scope>NUCLEOTIDE SEQUENCE</scope>
    <source>
        <strain evidence="1">CBS 892.96</strain>
    </source>
</reference>
<comment type="caution">
    <text evidence="1">The sequence shown here is derived from an EMBL/GenBank/DDBJ whole genome shotgun (WGS) entry which is preliminary data.</text>
</comment>
<organism evidence="1 2">
    <name type="scientific">Triangularia setosa</name>
    <dbReference type="NCBI Taxonomy" id="2587417"/>
    <lineage>
        <taxon>Eukaryota</taxon>
        <taxon>Fungi</taxon>
        <taxon>Dikarya</taxon>
        <taxon>Ascomycota</taxon>
        <taxon>Pezizomycotina</taxon>
        <taxon>Sordariomycetes</taxon>
        <taxon>Sordariomycetidae</taxon>
        <taxon>Sordariales</taxon>
        <taxon>Podosporaceae</taxon>
        <taxon>Triangularia</taxon>
    </lineage>
</organism>
<keyword evidence="2" id="KW-1185">Reference proteome</keyword>
<dbReference type="AlphaFoldDB" id="A0AAN6VZF4"/>